<name>W2SGA3_NECAM</name>
<dbReference type="EC" id="3.6.4.13" evidence="1"/>
<reference evidence="10" key="1">
    <citation type="journal article" date="2014" name="Nat. Genet.">
        <title>Genome of the human hookworm Necator americanus.</title>
        <authorList>
            <person name="Tang Y.T."/>
            <person name="Gao X."/>
            <person name="Rosa B.A."/>
            <person name="Abubucker S."/>
            <person name="Hallsworth-Pepin K."/>
            <person name="Martin J."/>
            <person name="Tyagi R."/>
            <person name="Heizer E."/>
            <person name="Zhang X."/>
            <person name="Bhonagiri-Palsikar V."/>
            <person name="Minx P."/>
            <person name="Warren W.C."/>
            <person name="Wang Q."/>
            <person name="Zhan B."/>
            <person name="Hotez P.J."/>
            <person name="Sternberg P.W."/>
            <person name="Dougall A."/>
            <person name="Gaze S.T."/>
            <person name="Mulvenna J."/>
            <person name="Sotillo J."/>
            <person name="Ranganathan S."/>
            <person name="Rabelo E.M."/>
            <person name="Wilson R.K."/>
            <person name="Felgner P.L."/>
            <person name="Bethony J."/>
            <person name="Hawdon J.M."/>
            <person name="Gasser R.B."/>
            <person name="Loukas A."/>
            <person name="Mitreva M."/>
        </authorList>
    </citation>
    <scope>NUCLEOTIDE SEQUENCE [LARGE SCALE GENOMIC DNA]</scope>
</reference>
<dbReference type="Pfam" id="PF00270">
    <property type="entry name" value="DEAD"/>
    <property type="match status" value="1"/>
</dbReference>
<dbReference type="InterPro" id="IPR027417">
    <property type="entry name" value="P-loop_NTPase"/>
</dbReference>
<evidence type="ECO:0000256" key="4">
    <source>
        <dbReference type="ARBA" id="ARBA00022806"/>
    </source>
</evidence>
<dbReference type="GO" id="GO:0005524">
    <property type="term" value="F:ATP binding"/>
    <property type="evidence" value="ECO:0007669"/>
    <property type="project" value="UniProtKB-KW"/>
</dbReference>
<proteinExistence type="predicted"/>
<dbReference type="AlphaFoldDB" id="W2SGA3"/>
<evidence type="ECO:0000256" key="2">
    <source>
        <dbReference type="ARBA" id="ARBA00022741"/>
    </source>
</evidence>
<evidence type="ECO:0000259" key="8">
    <source>
        <dbReference type="PROSITE" id="PS51195"/>
    </source>
</evidence>
<dbReference type="GO" id="GO:0003676">
    <property type="term" value="F:nucleic acid binding"/>
    <property type="evidence" value="ECO:0007669"/>
    <property type="project" value="InterPro"/>
</dbReference>
<dbReference type="PROSITE" id="PS51192">
    <property type="entry name" value="HELICASE_ATP_BIND_1"/>
    <property type="match status" value="1"/>
</dbReference>
<accession>W2SGA3</accession>
<dbReference type="PANTHER" id="PTHR47960">
    <property type="entry name" value="DEAD-BOX ATP-DEPENDENT RNA HELICASE 50"/>
    <property type="match status" value="1"/>
</dbReference>
<feature type="domain" description="DEAD-box RNA helicase Q" evidence="8">
    <location>
        <begin position="21"/>
        <end position="49"/>
    </location>
</feature>
<gene>
    <name evidence="9" type="ORF">NECAME_05499</name>
</gene>
<keyword evidence="2" id="KW-0547">Nucleotide-binding</keyword>
<dbReference type="SUPFAM" id="SSF52540">
    <property type="entry name" value="P-loop containing nucleoside triphosphate hydrolases"/>
    <property type="match status" value="1"/>
</dbReference>
<sequence>MSGTSVDADGLIEGNYEQVISSFDDMDLKQNLLRGIYAFGFEKPSAIQQRAIVPCTTGRDVIAQAQSGTGKTATFSISILQRIDENEPNVQALVMAPTQRAYRKESMLQIQKVMCALGDYMEIKVHACIGGTSIRDDQRKLESGVHVVVGTPGRVNDMINRNVLRESVLVAIVFGAEADSCVLGHCQ</sequence>
<dbReference type="Proteomes" id="UP000053676">
    <property type="component" value="Unassembled WGS sequence"/>
</dbReference>
<dbReference type="STRING" id="51031.W2SGA3"/>
<keyword evidence="4 9" id="KW-0347">Helicase</keyword>
<dbReference type="SMART" id="SM00487">
    <property type="entry name" value="DEXDc"/>
    <property type="match status" value="1"/>
</dbReference>
<keyword evidence="3" id="KW-0378">Hydrolase</keyword>
<dbReference type="OrthoDB" id="10265785at2759"/>
<dbReference type="InterPro" id="IPR014014">
    <property type="entry name" value="RNA_helicase_DEAD_Q_motif"/>
</dbReference>
<evidence type="ECO:0000313" key="10">
    <source>
        <dbReference type="Proteomes" id="UP000053676"/>
    </source>
</evidence>
<evidence type="ECO:0000256" key="1">
    <source>
        <dbReference type="ARBA" id="ARBA00012552"/>
    </source>
</evidence>
<evidence type="ECO:0000256" key="5">
    <source>
        <dbReference type="ARBA" id="ARBA00022840"/>
    </source>
</evidence>
<dbReference type="KEGG" id="nai:NECAME_05499"/>
<evidence type="ECO:0000256" key="3">
    <source>
        <dbReference type="ARBA" id="ARBA00022801"/>
    </source>
</evidence>
<evidence type="ECO:0000259" key="7">
    <source>
        <dbReference type="PROSITE" id="PS51192"/>
    </source>
</evidence>
<keyword evidence="10" id="KW-1185">Reference proteome</keyword>
<dbReference type="OMA" id="YLCEYAL"/>
<dbReference type="InterPro" id="IPR014001">
    <property type="entry name" value="Helicase_ATP-bd"/>
</dbReference>
<dbReference type="Gene3D" id="3.40.50.300">
    <property type="entry name" value="P-loop containing nucleotide triphosphate hydrolases"/>
    <property type="match status" value="1"/>
</dbReference>
<evidence type="ECO:0000256" key="6">
    <source>
        <dbReference type="PROSITE-ProRule" id="PRU00552"/>
    </source>
</evidence>
<feature type="short sequence motif" description="Q motif" evidence="6">
    <location>
        <begin position="21"/>
        <end position="49"/>
    </location>
</feature>
<dbReference type="GO" id="GO:0016787">
    <property type="term" value="F:hydrolase activity"/>
    <property type="evidence" value="ECO:0007669"/>
    <property type="project" value="UniProtKB-KW"/>
</dbReference>
<keyword evidence="5" id="KW-0067">ATP-binding</keyword>
<dbReference type="EMBL" id="KI669223">
    <property type="protein sequence ID" value="ETN68654.1"/>
    <property type="molecule type" value="Genomic_DNA"/>
</dbReference>
<feature type="domain" description="Helicase ATP-binding" evidence="7">
    <location>
        <begin position="52"/>
        <end position="187"/>
    </location>
</feature>
<organism evidence="9 10">
    <name type="scientific">Necator americanus</name>
    <name type="common">Human hookworm</name>
    <dbReference type="NCBI Taxonomy" id="51031"/>
    <lineage>
        <taxon>Eukaryota</taxon>
        <taxon>Metazoa</taxon>
        <taxon>Ecdysozoa</taxon>
        <taxon>Nematoda</taxon>
        <taxon>Chromadorea</taxon>
        <taxon>Rhabditida</taxon>
        <taxon>Rhabditina</taxon>
        <taxon>Rhabditomorpha</taxon>
        <taxon>Strongyloidea</taxon>
        <taxon>Ancylostomatidae</taxon>
        <taxon>Bunostominae</taxon>
        <taxon>Necator</taxon>
    </lineage>
</organism>
<dbReference type="GO" id="GO:0003724">
    <property type="term" value="F:RNA helicase activity"/>
    <property type="evidence" value="ECO:0007669"/>
    <property type="project" value="UniProtKB-EC"/>
</dbReference>
<protein>
    <recommendedName>
        <fullName evidence="1">RNA helicase</fullName>
        <ecNumber evidence="1">3.6.4.13</ecNumber>
    </recommendedName>
</protein>
<dbReference type="PROSITE" id="PS51195">
    <property type="entry name" value="Q_MOTIF"/>
    <property type="match status" value="1"/>
</dbReference>
<evidence type="ECO:0000313" key="9">
    <source>
        <dbReference type="EMBL" id="ETN68654.1"/>
    </source>
</evidence>
<dbReference type="InterPro" id="IPR011545">
    <property type="entry name" value="DEAD/DEAH_box_helicase_dom"/>
</dbReference>